<dbReference type="InterPro" id="IPR035952">
    <property type="entry name" value="Rhomboid-like_sf"/>
</dbReference>
<feature type="transmembrane region" description="Helical" evidence="7">
    <location>
        <begin position="154"/>
        <end position="174"/>
    </location>
</feature>
<evidence type="ECO:0000256" key="3">
    <source>
        <dbReference type="ARBA" id="ARBA00022692"/>
    </source>
</evidence>
<evidence type="ECO:0000313" key="10">
    <source>
        <dbReference type="Proteomes" id="UP000248783"/>
    </source>
</evidence>
<dbReference type="EMBL" id="QKWH01000005">
    <property type="protein sequence ID" value="PZR53171.1"/>
    <property type="molecule type" value="Genomic_DNA"/>
</dbReference>
<proteinExistence type="inferred from homology"/>
<keyword evidence="10" id="KW-1185">Reference proteome</keyword>
<keyword evidence="3 7" id="KW-0812">Transmembrane</keyword>
<evidence type="ECO:0000256" key="2">
    <source>
        <dbReference type="ARBA" id="ARBA00009045"/>
    </source>
</evidence>
<evidence type="ECO:0000256" key="4">
    <source>
        <dbReference type="ARBA" id="ARBA00022801"/>
    </source>
</evidence>
<reference evidence="9 10" key="1">
    <citation type="submission" date="2018-06" db="EMBL/GenBank/DDBJ databases">
        <title>Whole genome sequencing of a novel hydrocarbon degrading bacterial strain, PW21 isolated from oil contaminated produced water sample.</title>
        <authorList>
            <person name="Nagkirti P."/>
            <person name="Shaikh A."/>
            <person name="Gowdaman V."/>
            <person name="Engineer A.E."/>
            <person name="Dagar S."/>
            <person name="Dhakephalkar P.K."/>
        </authorList>
    </citation>
    <scope>NUCLEOTIDE SEQUENCE [LARGE SCALE GENOMIC DNA]</scope>
    <source>
        <strain evidence="9 10">PW21</strain>
    </source>
</reference>
<dbReference type="GO" id="GO:0006508">
    <property type="term" value="P:proteolysis"/>
    <property type="evidence" value="ECO:0007669"/>
    <property type="project" value="UniProtKB-KW"/>
</dbReference>
<feature type="transmembrane region" description="Helical" evidence="7">
    <location>
        <begin position="186"/>
        <end position="208"/>
    </location>
</feature>
<dbReference type="Gene3D" id="1.20.1540.10">
    <property type="entry name" value="Rhomboid-like"/>
    <property type="match status" value="1"/>
</dbReference>
<evidence type="ECO:0000259" key="8">
    <source>
        <dbReference type="Pfam" id="PF01694"/>
    </source>
</evidence>
<dbReference type="InterPro" id="IPR022764">
    <property type="entry name" value="Peptidase_S54_rhomboid_dom"/>
</dbReference>
<keyword evidence="4" id="KW-0378">Hydrolase</keyword>
<dbReference type="InterPro" id="IPR050925">
    <property type="entry name" value="Rhomboid_protease_S54"/>
</dbReference>
<feature type="transmembrane region" description="Helical" evidence="7">
    <location>
        <begin position="239"/>
        <end position="257"/>
    </location>
</feature>
<keyword evidence="9" id="KW-0645">Protease</keyword>
<dbReference type="AlphaFoldDB" id="A0A2W5YF92"/>
<evidence type="ECO:0000313" key="9">
    <source>
        <dbReference type="EMBL" id="PZR53171.1"/>
    </source>
</evidence>
<sequence length="296" mass="31011">MSTEQPVPPQGDAPPVCPRHPDRVSYVRCQRCGRPACPECQRPAAVGVQCVDCVREAAKTAPRVTTAMGGRARGGRPVVTFTLIGLCVASFLMQQASGGQWTSALLFAPGIGAIEPWRFLTAAFLHATNITHILFNMWALYVTGQFLEPVLGRARFVALCVLSAVGGSVGVVLLSDPVQTGVGVAWGPSVVGASGMVFGLFGAMVPVLRRLGSNAAQVLVLIAINAAIGFVVPGIAWEAHLGGLVTGFALGAAFSRAPRDRQRLVGWLAPVALAVVLVVLTLWKYSATGWLGLVYG</sequence>
<dbReference type="Proteomes" id="UP000248783">
    <property type="component" value="Unassembled WGS sequence"/>
</dbReference>
<evidence type="ECO:0000256" key="7">
    <source>
        <dbReference type="SAM" id="Phobius"/>
    </source>
</evidence>
<gene>
    <name evidence="9" type="ORF">DNL40_09270</name>
</gene>
<dbReference type="PANTHER" id="PTHR43731">
    <property type="entry name" value="RHOMBOID PROTEASE"/>
    <property type="match status" value="1"/>
</dbReference>
<evidence type="ECO:0000256" key="6">
    <source>
        <dbReference type="ARBA" id="ARBA00023136"/>
    </source>
</evidence>
<comment type="subcellular location">
    <subcellularLocation>
        <location evidence="1">Membrane</location>
        <topology evidence="1">Multi-pass membrane protein</topology>
    </subcellularLocation>
</comment>
<dbReference type="GO" id="GO:0016020">
    <property type="term" value="C:membrane"/>
    <property type="evidence" value="ECO:0007669"/>
    <property type="project" value="UniProtKB-SubCell"/>
</dbReference>
<feature type="transmembrane region" description="Helical" evidence="7">
    <location>
        <begin position="78"/>
        <end position="97"/>
    </location>
</feature>
<feature type="transmembrane region" description="Helical" evidence="7">
    <location>
        <begin position="215"/>
        <end position="233"/>
    </location>
</feature>
<dbReference type="PANTHER" id="PTHR43731:SF14">
    <property type="entry name" value="PRESENILIN-ASSOCIATED RHOMBOID-LIKE PROTEIN, MITOCHONDRIAL"/>
    <property type="match status" value="1"/>
</dbReference>
<keyword evidence="6 7" id="KW-0472">Membrane</keyword>
<dbReference type="GO" id="GO:0004252">
    <property type="term" value="F:serine-type endopeptidase activity"/>
    <property type="evidence" value="ECO:0007669"/>
    <property type="project" value="InterPro"/>
</dbReference>
<evidence type="ECO:0000256" key="1">
    <source>
        <dbReference type="ARBA" id="ARBA00004141"/>
    </source>
</evidence>
<evidence type="ECO:0000256" key="5">
    <source>
        <dbReference type="ARBA" id="ARBA00022989"/>
    </source>
</evidence>
<comment type="similarity">
    <text evidence="2">Belongs to the peptidase S54 family.</text>
</comment>
<dbReference type="SUPFAM" id="SSF144091">
    <property type="entry name" value="Rhomboid-like"/>
    <property type="match status" value="1"/>
</dbReference>
<feature type="transmembrane region" description="Helical" evidence="7">
    <location>
        <begin position="117"/>
        <end position="142"/>
    </location>
</feature>
<feature type="domain" description="Peptidase S54 rhomboid" evidence="8">
    <location>
        <begin position="115"/>
        <end position="256"/>
    </location>
</feature>
<keyword evidence="5 7" id="KW-1133">Transmembrane helix</keyword>
<comment type="caution">
    <text evidence="9">The sequence shown here is derived from an EMBL/GenBank/DDBJ whole genome shotgun (WGS) entry which is preliminary data.</text>
</comment>
<accession>A0A2W5YF92</accession>
<feature type="transmembrane region" description="Helical" evidence="7">
    <location>
        <begin position="264"/>
        <end position="283"/>
    </location>
</feature>
<dbReference type="Pfam" id="PF01694">
    <property type="entry name" value="Rhomboid"/>
    <property type="match status" value="1"/>
</dbReference>
<name>A0A2W5YF92_9MICO</name>
<organism evidence="9 10">
    <name type="scientific">Xylanimonas oleitrophica</name>
    <dbReference type="NCBI Taxonomy" id="2607479"/>
    <lineage>
        <taxon>Bacteria</taxon>
        <taxon>Bacillati</taxon>
        <taxon>Actinomycetota</taxon>
        <taxon>Actinomycetes</taxon>
        <taxon>Micrococcales</taxon>
        <taxon>Promicromonosporaceae</taxon>
        <taxon>Xylanimonas</taxon>
    </lineage>
</organism>
<protein>
    <submittedName>
        <fullName evidence="9">Rhomboid family intramembrane serine protease</fullName>
    </submittedName>
</protein>